<dbReference type="SUPFAM" id="SSF54523">
    <property type="entry name" value="Pili subunits"/>
    <property type="match status" value="1"/>
</dbReference>
<dbReference type="InterPro" id="IPR045584">
    <property type="entry name" value="Pilin-like"/>
</dbReference>
<accession>F7NPR2</accession>
<dbReference type="PIRSF" id="PIRSF021292">
    <property type="entry name" value="Competence_ComGD"/>
    <property type="match status" value="1"/>
</dbReference>
<dbReference type="EMBL" id="AFGF01000269">
    <property type="protein sequence ID" value="EGO61903.1"/>
    <property type="molecule type" value="Genomic_DNA"/>
</dbReference>
<comment type="caution">
    <text evidence="2">The sequence shown here is derived from an EMBL/GenBank/DDBJ whole genome shotgun (WGS) entry which is preliminary data.</text>
</comment>
<protein>
    <recommendedName>
        <fullName evidence="4">Prepilin-type N-terminal cleavage/methylation domain-containing protein</fullName>
    </recommendedName>
</protein>
<dbReference type="GO" id="GO:0030420">
    <property type="term" value="P:establishment of competence for transformation"/>
    <property type="evidence" value="ECO:0007669"/>
    <property type="project" value="InterPro"/>
</dbReference>
<dbReference type="Proteomes" id="UP000003240">
    <property type="component" value="Unassembled WGS sequence"/>
</dbReference>
<evidence type="ECO:0000313" key="2">
    <source>
        <dbReference type="EMBL" id="EGO61903.1"/>
    </source>
</evidence>
<dbReference type="STRING" id="1009370.ALO_20547"/>
<dbReference type="InterPro" id="IPR012902">
    <property type="entry name" value="N_methyl_site"/>
</dbReference>
<evidence type="ECO:0008006" key="4">
    <source>
        <dbReference type="Google" id="ProtNLM"/>
    </source>
</evidence>
<sequence>MKIGNGFTFIEMMVVISILSIVSLFALPAIHHSLRQAELDHAALNLQADLRWIQQMALDEPAISDNFQLIFDAAALNQYWVMKGTQVLKKVRFPEGVRLSYQPVPAAVYFQVSGAPGKGGQTLSLTNRRSILYVIIEGAVGRVRISDTRPERK</sequence>
<dbReference type="RefSeq" id="WP_004099603.1">
    <property type="nucleotide sequence ID" value="NZ_AFGF01000269.1"/>
</dbReference>
<keyword evidence="1" id="KW-0812">Transmembrane</keyword>
<evidence type="ECO:0000256" key="1">
    <source>
        <dbReference type="SAM" id="Phobius"/>
    </source>
</evidence>
<proteinExistence type="predicted"/>
<evidence type="ECO:0000313" key="3">
    <source>
        <dbReference type="Proteomes" id="UP000003240"/>
    </source>
</evidence>
<keyword evidence="3" id="KW-1185">Reference proteome</keyword>
<dbReference type="AlphaFoldDB" id="F7NPR2"/>
<keyword evidence="1" id="KW-1133">Transmembrane helix</keyword>
<organism evidence="2 3">
    <name type="scientific">Acetonema longum DSM 6540</name>
    <dbReference type="NCBI Taxonomy" id="1009370"/>
    <lineage>
        <taxon>Bacteria</taxon>
        <taxon>Bacillati</taxon>
        <taxon>Bacillota</taxon>
        <taxon>Negativicutes</taxon>
        <taxon>Acetonemataceae</taxon>
        <taxon>Acetonema</taxon>
    </lineage>
</organism>
<reference evidence="2 3" key="1">
    <citation type="journal article" date="2011" name="EMBO J.">
        <title>Structural diversity of bacterial flagellar motors.</title>
        <authorList>
            <person name="Chen S."/>
            <person name="Beeby M."/>
            <person name="Murphy G.E."/>
            <person name="Leadbetter J.R."/>
            <person name="Hendrixson D.R."/>
            <person name="Briegel A."/>
            <person name="Li Z."/>
            <person name="Shi J."/>
            <person name="Tocheva E.I."/>
            <person name="Muller A."/>
            <person name="Dobro M.J."/>
            <person name="Jensen G.J."/>
        </authorList>
    </citation>
    <scope>NUCLEOTIDE SEQUENCE [LARGE SCALE GENOMIC DNA]</scope>
    <source>
        <strain evidence="2 3">DSM 6540</strain>
    </source>
</reference>
<dbReference type="Pfam" id="PF07963">
    <property type="entry name" value="N_methyl"/>
    <property type="match status" value="1"/>
</dbReference>
<dbReference type="OrthoDB" id="1808878at2"/>
<dbReference type="Gene3D" id="3.30.700.10">
    <property type="entry name" value="Glycoprotein, Type 4 Pilin"/>
    <property type="match status" value="1"/>
</dbReference>
<feature type="transmembrane region" description="Helical" evidence="1">
    <location>
        <begin position="6"/>
        <end position="27"/>
    </location>
</feature>
<name>F7NPR2_9FIRM</name>
<dbReference type="eggNOG" id="COG2165">
    <property type="taxonomic scope" value="Bacteria"/>
</dbReference>
<gene>
    <name evidence="2" type="ORF">ALO_20547</name>
</gene>
<dbReference type="InterPro" id="IPR016785">
    <property type="entry name" value="ComGD"/>
</dbReference>
<dbReference type="NCBIfam" id="TIGR02532">
    <property type="entry name" value="IV_pilin_GFxxxE"/>
    <property type="match status" value="1"/>
</dbReference>
<keyword evidence="1" id="KW-0472">Membrane</keyword>